<name>A0A3S9N0B5_9FLAO</name>
<dbReference type="Proteomes" id="UP000279600">
    <property type="component" value="Chromosome"/>
</dbReference>
<dbReference type="EMBL" id="CP034549">
    <property type="protein sequence ID" value="AZQ44941.1"/>
    <property type="molecule type" value="Genomic_DNA"/>
</dbReference>
<dbReference type="KEGG" id="noj:EJ995_12160"/>
<dbReference type="PROSITE" id="PS51186">
    <property type="entry name" value="GNAT"/>
    <property type="match status" value="1"/>
</dbReference>
<reference evidence="2 3" key="1">
    <citation type="submission" date="2018-12" db="EMBL/GenBank/DDBJ databases">
        <title>Complete genome of Nonlabens sp. MJ115.</title>
        <authorList>
            <person name="Choi H.S."/>
            <person name="Jung J."/>
        </authorList>
    </citation>
    <scope>NUCLEOTIDE SEQUENCE [LARGE SCALE GENOMIC DNA]</scope>
    <source>
        <strain evidence="2 3">MJ115</strain>
    </source>
</reference>
<gene>
    <name evidence="2" type="ORF">EJ995_12160</name>
</gene>
<accession>A0A3S9N0B5</accession>
<dbReference type="Pfam" id="PF00583">
    <property type="entry name" value="Acetyltransf_1"/>
    <property type="match status" value="1"/>
</dbReference>
<proteinExistence type="predicted"/>
<dbReference type="Gene3D" id="3.40.630.30">
    <property type="match status" value="1"/>
</dbReference>
<feature type="domain" description="N-acetyltransferase" evidence="1">
    <location>
        <begin position="3"/>
        <end position="149"/>
    </location>
</feature>
<dbReference type="SUPFAM" id="SSF55729">
    <property type="entry name" value="Acyl-CoA N-acyltransferases (Nat)"/>
    <property type="match status" value="1"/>
</dbReference>
<organism evidence="2 3">
    <name type="scientific">Nonlabens ponticola</name>
    <dbReference type="NCBI Taxonomy" id="2496866"/>
    <lineage>
        <taxon>Bacteria</taxon>
        <taxon>Pseudomonadati</taxon>
        <taxon>Bacteroidota</taxon>
        <taxon>Flavobacteriia</taxon>
        <taxon>Flavobacteriales</taxon>
        <taxon>Flavobacteriaceae</taxon>
        <taxon>Nonlabens</taxon>
    </lineage>
</organism>
<dbReference type="InterPro" id="IPR016181">
    <property type="entry name" value="Acyl_CoA_acyltransferase"/>
</dbReference>
<evidence type="ECO:0000313" key="3">
    <source>
        <dbReference type="Proteomes" id="UP000279600"/>
    </source>
</evidence>
<evidence type="ECO:0000259" key="1">
    <source>
        <dbReference type="PROSITE" id="PS51186"/>
    </source>
</evidence>
<protein>
    <submittedName>
        <fullName evidence="2">GNAT family N-acetyltransferase</fullName>
    </submittedName>
</protein>
<keyword evidence="2" id="KW-0808">Transferase</keyword>
<dbReference type="CDD" id="cd04301">
    <property type="entry name" value="NAT_SF"/>
    <property type="match status" value="1"/>
</dbReference>
<sequence>MNCDIIQLNPSAAATLTSLALKSKAYWDYPAAWLDLWKEDLKVDQEYFEKFMLYGIYRYNKIIGFYSYQLQDRTAYIDMLFIDPIFIGRQLGSRLLSHCLNKIKDHGIQTAYLYSDPHAQVFYEKHGFCETGKIKTAIQNRFLPIMTYQLD</sequence>
<dbReference type="OrthoDB" id="9789605at2"/>
<dbReference type="GO" id="GO:0016747">
    <property type="term" value="F:acyltransferase activity, transferring groups other than amino-acyl groups"/>
    <property type="evidence" value="ECO:0007669"/>
    <property type="project" value="InterPro"/>
</dbReference>
<keyword evidence="3" id="KW-1185">Reference proteome</keyword>
<dbReference type="AlphaFoldDB" id="A0A3S9N0B5"/>
<dbReference type="RefSeq" id="WP_126448656.1">
    <property type="nucleotide sequence ID" value="NZ_CP034549.1"/>
</dbReference>
<evidence type="ECO:0000313" key="2">
    <source>
        <dbReference type="EMBL" id="AZQ44941.1"/>
    </source>
</evidence>
<dbReference type="InterPro" id="IPR000182">
    <property type="entry name" value="GNAT_dom"/>
</dbReference>